<evidence type="ECO:0000256" key="1">
    <source>
        <dbReference type="SAM" id="Phobius"/>
    </source>
</evidence>
<keyword evidence="1" id="KW-1133">Transmembrane helix</keyword>
<reference evidence="4 5" key="1">
    <citation type="journal article" date="2016" name="Nat. Commun.">
        <title>Thousands of microbial genomes shed light on interconnected biogeochemical processes in an aquifer system.</title>
        <authorList>
            <person name="Anantharaman K."/>
            <person name="Brown C.T."/>
            <person name="Hug L.A."/>
            <person name="Sharon I."/>
            <person name="Castelle C.J."/>
            <person name="Probst A.J."/>
            <person name="Thomas B.C."/>
            <person name="Singh A."/>
            <person name="Wilkins M.J."/>
            <person name="Karaoz U."/>
            <person name="Brodie E.L."/>
            <person name="Williams K.H."/>
            <person name="Hubbard S.S."/>
            <person name="Banfield J.F."/>
        </authorList>
    </citation>
    <scope>NUCLEOTIDE SEQUENCE [LARGE SCALE GENOMIC DNA]</scope>
</reference>
<dbReference type="Pfam" id="PF00963">
    <property type="entry name" value="Cohesin"/>
    <property type="match status" value="1"/>
</dbReference>
<feature type="domain" description="Cohesin" evidence="3">
    <location>
        <begin position="47"/>
        <end position="144"/>
    </location>
</feature>
<feature type="transmembrane region" description="Helical" evidence="1">
    <location>
        <begin position="577"/>
        <end position="601"/>
    </location>
</feature>
<dbReference type="AlphaFoldDB" id="A0A1F5N8T5"/>
<keyword evidence="1" id="KW-0812">Transmembrane</keyword>
<keyword evidence="2" id="KW-0732">Signal</keyword>
<evidence type="ECO:0000256" key="2">
    <source>
        <dbReference type="SAM" id="SignalP"/>
    </source>
</evidence>
<evidence type="ECO:0000313" key="5">
    <source>
        <dbReference type="Proteomes" id="UP000177610"/>
    </source>
</evidence>
<keyword evidence="1" id="KW-0472">Membrane</keyword>
<sequence>MQSKNKIIFGLITANLIASLFFIPTTNVAAQVPSANLSLTPSSGSFVVGSTFDVSIYLDTKDQIVNTIELNVKFPPDKLQMVSSSTGKSIIGIWTSLPKYNNQAGTIHLVGGVPGGIRVSRGLIATFTFRAKSVGSAIVKFDSSRVLLNDGFGTEILTQNFNSLYDLTLPPPSGPVVVSDTHPDQTQWYKETAASLKWEQEFGADGFSYVLNSTPVDVPDQISEGNKNNVVYRNLSEGRQYFHIRALRGGVWGGTTHFALNIDPTPPAEFPIEISPNSKTTRRQPVIQFNTTDVLSGLDHYEMRIVPLNKSPESTDNADELFFEVQSPYITTDLDLGKYDVLVRAYDLAGNYREQNERLEIVTAIFKYVNGEGLEFKSWLTVPWWLLLLLLLIILMLLLYIISKLHWWHRKLDDRRETKELPGNLQQQIEELQKYRQKYGKIIPVLLALIITFASGTVQAQESGLEVLGPPVISSVSKNISDEDIFYVGGQTGVASADVVIYLQSLETSATLSQTVKADKNGEWFYRHSGFLSPGSYLLWTQTKVGNQLSPPSPQIELLVETTAIKFGATRISYTSLYLTLFVLFALLSLLLLAYIIYKFIHGHRKHKMFMKEITEAEASVRRGFAVLNRDIQAELEIIKSAKMSKDLSKEEQKKEEQLLKDLGEIEQYLSKEIWDIEEVERGRS</sequence>
<dbReference type="GO" id="GO:0030246">
    <property type="term" value="F:carbohydrate binding"/>
    <property type="evidence" value="ECO:0007669"/>
    <property type="project" value="InterPro"/>
</dbReference>
<evidence type="ECO:0000313" key="4">
    <source>
        <dbReference type="EMBL" id="OGE74039.1"/>
    </source>
</evidence>
<dbReference type="Proteomes" id="UP000177610">
    <property type="component" value="Unassembled WGS sequence"/>
</dbReference>
<gene>
    <name evidence="4" type="ORF">A2717_00705</name>
</gene>
<dbReference type="Gene3D" id="2.60.40.680">
    <property type="match status" value="1"/>
</dbReference>
<dbReference type="STRING" id="1817821.A2717_00705"/>
<proteinExistence type="predicted"/>
<dbReference type="InterPro" id="IPR008965">
    <property type="entry name" value="CBM2/CBM3_carb-bd_dom_sf"/>
</dbReference>
<feature type="signal peptide" evidence="2">
    <location>
        <begin position="1"/>
        <end position="29"/>
    </location>
</feature>
<dbReference type="GO" id="GO:0000272">
    <property type="term" value="P:polysaccharide catabolic process"/>
    <property type="evidence" value="ECO:0007669"/>
    <property type="project" value="InterPro"/>
</dbReference>
<accession>A0A1F5N8T5</accession>
<organism evidence="4 5">
    <name type="scientific">Candidatus Doudnabacteria bacterium RIFCSPHIGHO2_01_FULL_41_86</name>
    <dbReference type="NCBI Taxonomy" id="1817821"/>
    <lineage>
        <taxon>Bacteria</taxon>
        <taxon>Candidatus Doudnaibacteriota</taxon>
    </lineage>
</organism>
<feature type="chain" id="PRO_5009520107" description="Cohesin domain-containing protein" evidence="2">
    <location>
        <begin position="30"/>
        <end position="685"/>
    </location>
</feature>
<feature type="transmembrane region" description="Helical" evidence="1">
    <location>
        <begin position="442"/>
        <end position="460"/>
    </location>
</feature>
<dbReference type="InterPro" id="IPR002102">
    <property type="entry name" value="Cohesin_dom"/>
</dbReference>
<evidence type="ECO:0000259" key="3">
    <source>
        <dbReference type="Pfam" id="PF00963"/>
    </source>
</evidence>
<comment type="caution">
    <text evidence="4">The sequence shown here is derived from an EMBL/GenBank/DDBJ whole genome shotgun (WGS) entry which is preliminary data.</text>
</comment>
<dbReference type="CDD" id="cd08547">
    <property type="entry name" value="Type_II_cohesin"/>
    <property type="match status" value="1"/>
</dbReference>
<name>A0A1F5N8T5_9BACT</name>
<dbReference type="SUPFAM" id="SSF49384">
    <property type="entry name" value="Carbohydrate-binding domain"/>
    <property type="match status" value="1"/>
</dbReference>
<dbReference type="EMBL" id="MFEH01000002">
    <property type="protein sequence ID" value="OGE74039.1"/>
    <property type="molecule type" value="Genomic_DNA"/>
</dbReference>
<feature type="transmembrane region" description="Helical" evidence="1">
    <location>
        <begin position="384"/>
        <end position="402"/>
    </location>
</feature>
<protein>
    <recommendedName>
        <fullName evidence="3">Cohesin domain-containing protein</fullName>
    </recommendedName>
</protein>